<dbReference type="AlphaFoldDB" id="A0AA48H7G0"/>
<accession>A0AA48H7G0</accession>
<evidence type="ECO:0000256" key="3">
    <source>
        <dbReference type="RuleBase" id="RU000363"/>
    </source>
</evidence>
<organism evidence="4 5">
    <name type="scientific">Roseicyclus marinus</name>
    <dbReference type="NCBI Taxonomy" id="2161673"/>
    <lineage>
        <taxon>Bacteria</taxon>
        <taxon>Pseudomonadati</taxon>
        <taxon>Pseudomonadota</taxon>
        <taxon>Alphaproteobacteria</taxon>
        <taxon>Rhodobacterales</taxon>
        <taxon>Roseobacteraceae</taxon>
        <taxon>Roseicyclus</taxon>
    </lineage>
</organism>
<dbReference type="InterPro" id="IPR036291">
    <property type="entry name" value="NAD(P)-bd_dom_sf"/>
</dbReference>
<dbReference type="PANTHER" id="PTHR43669">
    <property type="entry name" value="5-KETO-D-GLUCONATE 5-REDUCTASE"/>
    <property type="match status" value="1"/>
</dbReference>
<sequence length="248" mass="26279">MTTMPPKTMIVTGASSGIGLAVAEHMLAAGWTIGLVARRADRLEALAAAHGERAIPMPLDVTDAAAVDEAFARFAEQTGRLDVLFDNAGVFTPTAPLDEIAVEDWRRAVDVNLTGMFLCARAAFGLMRRQSPQGGRIILNGSISAHVPRAGAAPYTATKHAITGLTKQIALDGRPYDIAASQIDIGNADTELLRDAAKQAMDRGDPPPHVMDVADVARAVHLMADLPLSSNILFQTIMATKMPYVGRG</sequence>
<gene>
    <name evidence="4" type="ORF">MACH21_04800</name>
</gene>
<evidence type="ECO:0000256" key="2">
    <source>
        <dbReference type="ARBA" id="ARBA00023002"/>
    </source>
</evidence>
<proteinExistence type="inferred from homology"/>
<dbReference type="PROSITE" id="PS00061">
    <property type="entry name" value="ADH_SHORT"/>
    <property type="match status" value="1"/>
</dbReference>
<name>A0AA48H7G0_9RHOB</name>
<dbReference type="GO" id="GO:0016491">
    <property type="term" value="F:oxidoreductase activity"/>
    <property type="evidence" value="ECO:0007669"/>
    <property type="project" value="UniProtKB-KW"/>
</dbReference>
<dbReference type="EMBL" id="AP027266">
    <property type="protein sequence ID" value="BDW84303.1"/>
    <property type="molecule type" value="Genomic_DNA"/>
</dbReference>
<dbReference type="Gene3D" id="3.40.50.720">
    <property type="entry name" value="NAD(P)-binding Rossmann-like Domain"/>
    <property type="match status" value="1"/>
</dbReference>
<protein>
    <submittedName>
        <fullName evidence="4">3-oxoacyl-ACP reductase</fullName>
    </submittedName>
</protein>
<dbReference type="RefSeq" id="WP_338274062.1">
    <property type="nucleotide sequence ID" value="NZ_AP027266.1"/>
</dbReference>
<dbReference type="Pfam" id="PF00106">
    <property type="entry name" value="adh_short"/>
    <property type="match status" value="1"/>
</dbReference>
<dbReference type="PANTHER" id="PTHR43669:SF12">
    <property type="entry name" value="BLR5618 PROTEIN"/>
    <property type="match status" value="1"/>
</dbReference>
<dbReference type="InterPro" id="IPR020904">
    <property type="entry name" value="Sc_DH/Rdtase_CS"/>
</dbReference>
<comment type="similarity">
    <text evidence="1 3">Belongs to the short-chain dehydrogenases/reductases (SDR) family.</text>
</comment>
<dbReference type="SUPFAM" id="SSF51735">
    <property type="entry name" value="NAD(P)-binding Rossmann-fold domains"/>
    <property type="match status" value="1"/>
</dbReference>
<evidence type="ECO:0000313" key="4">
    <source>
        <dbReference type="EMBL" id="BDW84303.1"/>
    </source>
</evidence>
<reference evidence="4 5" key="1">
    <citation type="submission" date="2023-01" db="EMBL/GenBank/DDBJ databases">
        <title>Complete genome sequence of Roseicyclus marinus strain Dej080120_10.</title>
        <authorList>
            <person name="Ueki S."/>
            <person name="Maruyama F."/>
        </authorList>
    </citation>
    <scope>NUCLEOTIDE SEQUENCE [LARGE SCALE GENOMIC DNA]</scope>
    <source>
        <strain evidence="4 5">Dej080120_10</strain>
    </source>
</reference>
<dbReference type="KEGG" id="rmai:MACH21_04800"/>
<keyword evidence="5" id="KW-1185">Reference proteome</keyword>
<dbReference type="PRINTS" id="PR00081">
    <property type="entry name" value="GDHRDH"/>
</dbReference>
<evidence type="ECO:0000313" key="5">
    <source>
        <dbReference type="Proteomes" id="UP001337723"/>
    </source>
</evidence>
<evidence type="ECO:0000256" key="1">
    <source>
        <dbReference type="ARBA" id="ARBA00006484"/>
    </source>
</evidence>
<dbReference type="FunFam" id="3.40.50.720:FF:000084">
    <property type="entry name" value="Short-chain dehydrogenase reductase"/>
    <property type="match status" value="1"/>
</dbReference>
<dbReference type="Proteomes" id="UP001337723">
    <property type="component" value="Chromosome"/>
</dbReference>
<dbReference type="CDD" id="cd05233">
    <property type="entry name" value="SDR_c"/>
    <property type="match status" value="1"/>
</dbReference>
<keyword evidence="2" id="KW-0560">Oxidoreductase</keyword>
<dbReference type="PRINTS" id="PR00080">
    <property type="entry name" value="SDRFAMILY"/>
</dbReference>
<dbReference type="InterPro" id="IPR002347">
    <property type="entry name" value="SDR_fam"/>
</dbReference>